<evidence type="ECO:0000256" key="1">
    <source>
        <dbReference type="SAM" id="MobiDB-lite"/>
    </source>
</evidence>
<accession>K0RNM5</accession>
<keyword evidence="3" id="KW-1185">Reference proteome</keyword>
<comment type="caution">
    <text evidence="2">The sequence shown here is derived from an EMBL/GenBank/DDBJ whole genome shotgun (WGS) entry which is preliminary data.</text>
</comment>
<reference evidence="2 3" key="1">
    <citation type="journal article" date="2012" name="Genome Biol.">
        <title>Genome and low-iron response of an oceanic diatom adapted to chronic iron limitation.</title>
        <authorList>
            <person name="Lommer M."/>
            <person name="Specht M."/>
            <person name="Roy A.S."/>
            <person name="Kraemer L."/>
            <person name="Andreson R."/>
            <person name="Gutowska M.A."/>
            <person name="Wolf J."/>
            <person name="Bergner S.V."/>
            <person name="Schilhabel M.B."/>
            <person name="Klostermeier U.C."/>
            <person name="Beiko R.G."/>
            <person name="Rosenstiel P."/>
            <person name="Hippler M."/>
            <person name="Laroche J."/>
        </authorList>
    </citation>
    <scope>NUCLEOTIDE SEQUENCE [LARGE SCALE GENOMIC DNA]</scope>
    <source>
        <strain evidence="2 3">CCMP1005</strain>
    </source>
</reference>
<evidence type="ECO:0000313" key="3">
    <source>
        <dbReference type="Proteomes" id="UP000266841"/>
    </source>
</evidence>
<dbReference type="Proteomes" id="UP000266841">
    <property type="component" value="Unassembled WGS sequence"/>
</dbReference>
<dbReference type="EMBL" id="AGNL01036863">
    <property type="protein sequence ID" value="EJK53864.1"/>
    <property type="molecule type" value="Genomic_DNA"/>
</dbReference>
<feature type="non-terminal residue" evidence="2">
    <location>
        <position position="1"/>
    </location>
</feature>
<sequence length="83" mass="9144">EDEWRGSQIEPAKERLPEGASFMDAIRLVARRGAAGRDVRGVARVQGEEGAREHRDGDRGRRKRRSPTPDGADGRPVPTPDIS</sequence>
<gene>
    <name evidence="2" type="ORF">THAOC_26617</name>
</gene>
<feature type="region of interest" description="Disordered" evidence="1">
    <location>
        <begin position="33"/>
        <end position="83"/>
    </location>
</feature>
<evidence type="ECO:0000313" key="2">
    <source>
        <dbReference type="EMBL" id="EJK53864.1"/>
    </source>
</evidence>
<dbReference type="AlphaFoldDB" id="K0RNM5"/>
<protein>
    <submittedName>
        <fullName evidence="2">Uncharacterized protein</fullName>
    </submittedName>
</protein>
<organism evidence="2 3">
    <name type="scientific">Thalassiosira oceanica</name>
    <name type="common">Marine diatom</name>
    <dbReference type="NCBI Taxonomy" id="159749"/>
    <lineage>
        <taxon>Eukaryota</taxon>
        <taxon>Sar</taxon>
        <taxon>Stramenopiles</taxon>
        <taxon>Ochrophyta</taxon>
        <taxon>Bacillariophyta</taxon>
        <taxon>Coscinodiscophyceae</taxon>
        <taxon>Thalassiosirophycidae</taxon>
        <taxon>Thalassiosirales</taxon>
        <taxon>Thalassiosiraceae</taxon>
        <taxon>Thalassiosira</taxon>
    </lineage>
</organism>
<feature type="compositionally biased region" description="Basic and acidic residues" evidence="1">
    <location>
        <begin position="35"/>
        <end position="59"/>
    </location>
</feature>
<proteinExistence type="predicted"/>
<name>K0RNM5_THAOC</name>